<dbReference type="EMBL" id="MDYO01000005">
    <property type="protein sequence ID" value="OQE01099.1"/>
    <property type="molecule type" value="Genomic_DNA"/>
</dbReference>
<accession>A0A1V6RI13</accession>
<evidence type="ECO:0000256" key="1">
    <source>
        <dbReference type="SAM" id="MobiDB-lite"/>
    </source>
</evidence>
<feature type="compositionally biased region" description="Polar residues" evidence="1">
    <location>
        <begin position="19"/>
        <end position="37"/>
    </location>
</feature>
<feature type="region of interest" description="Disordered" evidence="1">
    <location>
        <begin position="13"/>
        <end position="37"/>
    </location>
</feature>
<evidence type="ECO:0000313" key="2">
    <source>
        <dbReference type="EMBL" id="OQE01099.1"/>
    </source>
</evidence>
<reference evidence="3" key="1">
    <citation type="journal article" date="2017" name="Nat. Microbiol.">
        <title>Global analysis of biosynthetic gene clusters reveals vast potential of secondary metabolite production in Penicillium species.</title>
        <authorList>
            <person name="Nielsen J.C."/>
            <person name="Grijseels S."/>
            <person name="Prigent S."/>
            <person name="Ji B."/>
            <person name="Dainat J."/>
            <person name="Nielsen K.F."/>
            <person name="Frisvad J.C."/>
            <person name="Workman M."/>
            <person name="Nielsen J."/>
        </authorList>
    </citation>
    <scope>NUCLEOTIDE SEQUENCE [LARGE SCALE GENOMIC DNA]</scope>
    <source>
        <strain evidence="3">IBT 29525</strain>
    </source>
</reference>
<protein>
    <submittedName>
        <fullName evidence="2">Uncharacterized protein</fullName>
    </submittedName>
</protein>
<keyword evidence="3" id="KW-1185">Reference proteome</keyword>
<dbReference type="AlphaFoldDB" id="A0A1V6RI13"/>
<name>A0A1V6RI13_9EURO</name>
<proteinExistence type="predicted"/>
<gene>
    <name evidence="2" type="ORF">PENSOL_c005G03277</name>
</gene>
<sequence length="37" mass="3866">MSVIYSSIALAAVNGPKDNGNQQSTIDASQQLSAMRV</sequence>
<evidence type="ECO:0000313" key="3">
    <source>
        <dbReference type="Proteomes" id="UP000191612"/>
    </source>
</evidence>
<dbReference type="Proteomes" id="UP000191612">
    <property type="component" value="Unassembled WGS sequence"/>
</dbReference>
<organism evidence="2 3">
    <name type="scientific">Penicillium solitum</name>
    <dbReference type="NCBI Taxonomy" id="60172"/>
    <lineage>
        <taxon>Eukaryota</taxon>
        <taxon>Fungi</taxon>
        <taxon>Dikarya</taxon>
        <taxon>Ascomycota</taxon>
        <taxon>Pezizomycotina</taxon>
        <taxon>Eurotiomycetes</taxon>
        <taxon>Eurotiomycetidae</taxon>
        <taxon>Eurotiales</taxon>
        <taxon>Aspergillaceae</taxon>
        <taxon>Penicillium</taxon>
    </lineage>
</organism>
<comment type="caution">
    <text evidence="2">The sequence shown here is derived from an EMBL/GenBank/DDBJ whole genome shotgun (WGS) entry which is preliminary data.</text>
</comment>